<gene>
    <name evidence="1" type="ORF">EZS27_001353</name>
</gene>
<reference evidence="1" key="1">
    <citation type="submission" date="2019-03" db="EMBL/GenBank/DDBJ databases">
        <title>Single cell metagenomics reveals metabolic interactions within the superorganism composed of flagellate Streblomastix strix and complex community of Bacteroidetes bacteria on its surface.</title>
        <authorList>
            <person name="Treitli S.C."/>
            <person name="Kolisko M."/>
            <person name="Husnik F."/>
            <person name="Keeling P."/>
            <person name="Hampl V."/>
        </authorList>
    </citation>
    <scope>NUCLEOTIDE SEQUENCE</scope>
    <source>
        <strain evidence="1">STM</strain>
    </source>
</reference>
<dbReference type="EMBL" id="SNRY01000016">
    <property type="protein sequence ID" value="KAA6351207.1"/>
    <property type="molecule type" value="Genomic_DNA"/>
</dbReference>
<comment type="caution">
    <text evidence="1">The sequence shown here is derived from an EMBL/GenBank/DDBJ whole genome shotgun (WGS) entry which is preliminary data.</text>
</comment>
<sequence length="46" mass="5214">MKKRGNRKASFLFMPLASFSSTLALVISINLLSVNVLCTFIIRQRK</sequence>
<accession>A0A5J4SYW7</accession>
<evidence type="ECO:0000313" key="1">
    <source>
        <dbReference type="EMBL" id="KAA6351207.1"/>
    </source>
</evidence>
<dbReference type="AlphaFoldDB" id="A0A5J4SYW7"/>
<protein>
    <submittedName>
        <fullName evidence="1">Uncharacterized protein</fullName>
    </submittedName>
</protein>
<name>A0A5J4SYW7_9ZZZZ</name>
<organism evidence="1">
    <name type="scientific">termite gut metagenome</name>
    <dbReference type="NCBI Taxonomy" id="433724"/>
    <lineage>
        <taxon>unclassified sequences</taxon>
        <taxon>metagenomes</taxon>
        <taxon>organismal metagenomes</taxon>
    </lineage>
</organism>
<proteinExistence type="predicted"/>